<protein>
    <submittedName>
        <fullName evidence="3">Uncharacterized protein</fullName>
    </submittedName>
</protein>
<sequence length="785" mass="87735">MATAFLVVVLTFGSQTGLFSLFFETPLQPILTVSPSTVYSTSFNQTTYSFQFTFSNLNHQYSIITIPVPLDYYLFDSSAYIDNSACVWVKDPHSIQCILGSGETLPDTFIVEFDIDTDPSISNIMRAELWSANFTPGGQSVSTTVRVDPPELSLSDMSGATFSDFVDIYAKETGNGIPHKVIFYVDGQEIGFVTARGTAHPTEFWGLFWDSTSVTDGSHMLKVKPCDSQVCTDTIQPVSITVDNDENIIHIECSITDADSPINVGEYSTIYLSYDGFDPEYADVICGGEAYYNHDLYCASNSCTLSCSPYALEGEPEIFVSLNSDMGDASCGSQRIIVLGQNTPPIAQIIEPVQGDSFLEGAIVVGQFTCIENEILFTNENGLFTAIVESNIVESYVGCELTINANDQFDNSAEQTFFLPINFDNPEFNLVLEKPELVENNLFGYGQIVGFRVGIESSRIKGLRNIRVELKPSWLNSPVLLSIDKNSQYFTVALEMPDKESNLQEIEVGVEASAMVGGKRVFDLEKLELLLTDKINLEFKYPSSEATVLDPEYANTLVVALTYPNGDSIENGEVEAVLGVDDRQEPILLTKNVQTGLFEAPLSEEFKLGNYVLTLQLADEAGGDEESVVVNIFQPFDFVMIAMLIIGLFFVFSLVYFVRKILKEKAEKLEELKTKMQNLKGMTKRLRYEYFKRHITEDEFKERLLETQQELATVEKKIEKKEVEPKKNPKGFSGKELQEIDHIVKRLKPKVAKFSKEETYAALLQEKCSPKLAKEVIKQLYDKKT</sequence>
<evidence type="ECO:0000256" key="1">
    <source>
        <dbReference type="SAM" id="Coils"/>
    </source>
</evidence>
<dbReference type="Proteomes" id="UP000226592">
    <property type="component" value="Unassembled WGS sequence"/>
</dbReference>
<dbReference type="AlphaFoldDB" id="A0A2D6M1R1"/>
<proteinExistence type="predicted"/>
<dbReference type="InterPro" id="IPR013783">
    <property type="entry name" value="Ig-like_fold"/>
</dbReference>
<dbReference type="Gene3D" id="2.60.40.10">
    <property type="entry name" value="Immunoglobulins"/>
    <property type="match status" value="1"/>
</dbReference>
<feature type="coiled-coil region" evidence="1">
    <location>
        <begin position="659"/>
        <end position="724"/>
    </location>
</feature>
<evidence type="ECO:0000313" key="3">
    <source>
        <dbReference type="EMBL" id="MAG22372.1"/>
    </source>
</evidence>
<gene>
    <name evidence="3" type="ORF">CL943_03675</name>
</gene>
<keyword evidence="2" id="KW-1133">Transmembrane helix</keyword>
<name>A0A2D6M1R1_9ARCH</name>
<keyword evidence="1" id="KW-0175">Coiled coil</keyword>
<evidence type="ECO:0000256" key="2">
    <source>
        <dbReference type="SAM" id="Phobius"/>
    </source>
</evidence>
<reference evidence="4" key="1">
    <citation type="submission" date="2017-09" db="EMBL/GenBank/DDBJ databases">
        <title>The Reconstruction of 2,631 Draft Metagenome-Assembled Genomes from the Global Oceans.</title>
        <authorList>
            <person name="Tully B.J."/>
            <person name="Graham E.D."/>
            <person name="Heidelberg J.F."/>
        </authorList>
    </citation>
    <scope>NUCLEOTIDE SEQUENCE [LARGE SCALE GENOMIC DNA]</scope>
</reference>
<evidence type="ECO:0000313" key="4">
    <source>
        <dbReference type="Proteomes" id="UP000226592"/>
    </source>
</evidence>
<dbReference type="EMBL" id="NZBU01000012">
    <property type="protein sequence ID" value="MAG22372.1"/>
    <property type="molecule type" value="Genomic_DNA"/>
</dbReference>
<keyword evidence="2" id="KW-0472">Membrane</keyword>
<feature type="transmembrane region" description="Helical" evidence="2">
    <location>
        <begin position="638"/>
        <end position="658"/>
    </location>
</feature>
<accession>A0A2D6M1R1</accession>
<organism evidence="3 4">
    <name type="scientific">Candidatus Iainarchaeum sp</name>
    <dbReference type="NCBI Taxonomy" id="3101447"/>
    <lineage>
        <taxon>Archaea</taxon>
        <taxon>Candidatus Iainarchaeota</taxon>
        <taxon>Candidatus Iainarchaeia</taxon>
        <taxon>Candidatus Iainarchaeales</taxon>
        <taxon>Candidatus Iainarchaeaceae</taxon>
        <taxon>Candidatus Iainarchaeum</taxon>
    </lineage>
</organism>
<keyword evidence="2" id="KW-0812">Transmembrane</keyword>
<comment type="caution">
    <text evidence="3">The sequence shown here is derived from an EMBL/GenBank/DDBJ whole genome shotgun (WGS) entry which is preliminary data.</text>
</comment>